<dbReference type="Proteomes" id="UP001154329">
    <property type="component" value="Chromosome 4"/>
</dbReference>
<gene>
    <name evidence="2" type="ORF">APHIGO_LOCUS9942</name>
</gene>
<feature type="region of interest" description="Disordered" evidence="1">
    <location>
        <begin position="424"/>
        <end position="470"/>
    </location>
</feature>
<organism evidence="2 3">
    <name type="scientific">Aphis gossypii</name>
    <name type="common">Cotton aphid</name>
    <dbReference type="NCBI Taxonomy" id="80765"/>
    <lineage>
        <taxon>Eukaryota</taxon>
        <taxon>Metazoa</taxon>
        <taxon>Ecdysozoa</taxon>
        <taxon>Arthropoda</taxon>
        <taxon>Hexapoda</taxon>
        <taxon>Insecta</taxon>
        <taxon>Pterygota</taxon>
        <taxon>Neoptera</taxon>
        <taxon>Paraneoptera</taxon>
        <taxon>Hemiptera</taxon>
        <taxon>Sternorrhyncha</taxon>
        <taxon>Aphidomorpha</taxon>
        <taxon>Aphidoidea</taxon>
        <taxon>Aphididae</taxon>
        <taxon>Aphidini</taxon>
        <taxon>Aphis</taxon>
        <taxon>Aphis</taxon>
    </lineage>
</organism>
<feature type="compositionally biased region" description="Basic residues" evidence="1">
    <location>
        <begin position="24"/>
        <end position="40"/>
    </location>
</feature>
<protein>
    <submittedName>
        <fullName evidence="2">Uncharacterized protein</fullName>
    </submittedName>
</protein>
<feature type="compositionally biased region" description="Low complexity" evidence="1">
    <location>
        <begin position="512"/>
        <end position="549"/>
    </location>
</feature>
<feature type="compositionally biased region" description="Polar residues" evidence="1">
    <location>
        <begin position="220"/>
        <end position="235"/>
    </location>
</feature>
<evidence type="ECO:0000256" key="1">
    <source>
        <dbReference type="SAM" id="MobiDB-lite"/>
    </source>
</evidence>
<accession>A0A9P0JDW1</accession>
<keyword evidence="3" id="KW-1185">Reference proteome</keyword>
<feature type="compositionally biased region" description="Acidic residues" evidence="1">
    <location>
        <begin position="138"/>
        <end position="147"/>
    </location>
</feature>
<feature type="compositionally biased region" description="Polar residues" evidence="1">
    <location>
        <begin position="176"/>
        <end position="192"/>
    </location>
</feature>
<evidence type="ECO:0000313" key="2">
    <source>
        <dbReference type="EMBL" id="CAH1736146.1"/>
    </source>
</evidence>
<feature type="compositionally biased region" description="Low complexity" evidence="1">
    <location>
        <begin position="291"/>
        <end position="337"/>
    </location>
</feature>
<dbReference type="AlphaFoldDB" id="A0A9P0JDW1"/>
<proteinExistence type="predicted"/>
<feature type="compositionally biased region" description="Basic and acidic residues" evidence="1">
    <location>
        <begin position="41"/>
        <end position="50"/>
    </location>
</feature>
<reference evidence="2" key="1">
    <citation type="submission" date="2022-02" db="EMBL/GenBank/DDBJ databases">
        <authorList>
            <person name="King R."/>
        </authorList>
    </citation>
    <scope>NUCLEOTIDE SEQUENCE</scope>
</reference>
<reference evidence="2" key="2">
    <citation type="submission" date="2022-10" db="EMBL/GenBank/DDBJ databases">
        <authorList>
            <consortium name="ENA_rothamsted_submissions"/>
            <consortium name="culmorum"/>
            <person name="King R."/>
        </authorList>
    </citation>
    <scope>NUCLEOTIDE SEQUENCE</scope>
</reference>
<sequence>MSCVRESSPQSEHVVSQRPEPKVRRFNPLRRLRQIFKRKAHSPEPHEVKSCDNIVEPPSLDTSRSRSTSQLIDEPFTRRRSLHSTILSVSHDSVFNPEQHSGQSDSESAVSVPRLGFPQANIQAELLEAVRRRRKIQDDDDSFDNEDLGLPRSPSMHSPTIATGNDLRLSKELITKSSHSTCSDGSLLSMGSSEMDEDSFGPHNSRHSSKISLHDKRASQTHLDSSDGDNSTSVPLSHDVAKHRMAIRPKRKHGNPRSKKPLAVTNALPATPEVNEEHSGRSTSPETKPQTADTADGTTTISTATTTSNTKTSTTVTTTSTANTTTSTSTTAATATSTDDTVFTTEVPVFAAVTDTTTTHVAATASSIGSCDLDTSVDEISVENVPRREEGFFHRLLSRRSTKKKAAAKSTSAEDVDVDRFLFDEATGARPRQREEPPPSGRMQLSYPPDLPPDHRPQQQHHHHHRVPAPSAVAEDVFEPDTFAPIKHSFSLGQHSMATTDDEATSSGDGGSSSVQKSSSSDSVSSAALDESADSTTTAAAAVAAAVSSTDERHRSYSSSDSEHLAGGQHQQHLRPVPAPRPSKLYNGAGGTAADVVVRRKKRDDHQQQPELLKVFARRSLKLGKDGEPEFLLLAAAEVDGDGDDKAATPSNGEWPAERQAVASEDRVVVVVVDDDDDNRQAVEHVMVDVNENQTVQAAAAVEVVPRFKRIQQRREEWEKRLLQQQRN</sequence>
<dbReference type="EMBL" id="OU899037">
    <property type="protein sequence ID" value="CAH1736146.1"/>
    <property type="molecule type" value="Genomic_DNA"/>
</dbReference>
<feature type="region of interest" description="Disordered" evidence="1">
    <location>
        <begin position="1"/>
        <end position="74"/>
    </location>
</feature>
<evidence type="ECO:0000313" key="3">
    <source>
        <dbReference type="Proteomes" id="UP001154329"/>
    </source>
</evidence>
<feature type="region of interest" description="Disordered" evidence="1">
    <location>
        <begin position="137"/>
        <end position="163"/>
    </location>
</feature>
<feature type="compositionally biased region" description="Polar residues" evidence="1">
    <location>
        <begin position="1"/>
        <end position="14"/>
    </location>
</feature>
<feature type="compositionally biased region" description="Polar residues" evidence="1">
    <location>
        <begin position="60"/>
        <end position="71"/>
    </location>
</feature>
<feature type="region of interest" description="Disordered" evidence="1">
    <location>
        <begin position="176"/>
        <end position="337"/>
    </location>
</feature>
<feature type="compositionally biased region" description="Polar residues" evidence="1">
    <location>
        <begin position="281"/>
        <end position="290"/>
    </location>
</feature>
<name>A0A9P0JDW1_APHGO</name>
<feature type="compositionally biased region" description="Basic residues" evidence="1">
    <location>
        <begin position="458"/>
        <end position="467"/>
    </location>
</feature>
<feature type="region of interest" description="Disordered" evidence="1">
    <location>
        <begin position="498"/>
        <end position="589"/>
    </location>
</feature>
<feature type="compositionally biased region" description="Basic residues" evidence="1">
    <location>
        <begin position="241"/>
        <end position="260"/>
    </location>
</feature>
<feature type="region of interest" description="Disordered" evidence="1">
    <location>
        <begin position="641"/>
        <end position="660"/>
    </location>
</feature>